<dbReference type="EMBL" id="LAZR01010585">
    <property type="protein sequence ID" value="KKM66179.1"/>
    <property type="molecule type" value="Genomic_DNA"/>
</dbReference>
<protein>
    <recommendedName>
        <fullName evidence="1">Zona occludens toxin N-terminal domain-containing protein</fullName>
    </recommendedName>
</protein>
<proteinExistence type="predicted"/>
<name>A0A0F9J8Q2_9ZZZZ</name>
<dbReference type="Pfam" id="PF05707">
    <property type="entry name" value="Zot"/>
    <property type="match status" value="1"/>
</dbReference>
<dbReference type="SUPFAM" id="SSF52540">
    <property type="entry name" value="P-loop containing nucleoside triphosphate hydrolases"/>
    <property type="match status" value="1"/>
</dbReference>
<evidence type="ECO:0000259" key="1">
    <source>
        <dbReference type="Pfam" id="PF05707"/>
    </source>
</evidence>
<feature type="domain" description="Zona occludens toxin N-terminal" evidence="1">
    <location>
        <begin position="2"/>
        <end position="148"/>
    </location>
</feature>
<dbReference type="Gene3D" id="3.40.50.300">
    <property type="entry name" value="P-loop containing nucleotide triphosphate hydrolases"/>
    <property type="match status" value="1"/>
</dbReference>
<dbReference type="InterPro" id="IPR008900">
    <property type="entry name" value="Zot_N"/>
</dbReference>
<comment type="caution">
    <text evidence="2">The sequence shown here is derived from an EMBL/GenBank/DDBJ whole genome shotgun (WGS) entry which is preliminary data.</text>
</comment>
<dbReference type="AlphaFoldDB" id="A0A0F9J8Q2"/>
<accession>A0A0F9J8Q2</accession>
<reference evidence="2" key="1">
    <citation type="journal article" date="2015" name="Nature">
        <title>Complex archaea that bridge the gap between prokaryotes and eukaryotes.</title>
        <authorList>
            <person name="Spang A."/>
            <person name="Saw J.H."/>
            <person name="Jorgensen S.L."/>
            <person name="Zaremba-Niedzwiedzka K."/>
            <person name="Martijn J."/>
            <person name="Lind A.E."/>
            <person name="van Eijk R."/>
            <person name="Schleper C."/>
            <person name="Guy L."/>
            <person name="Ettema T.J."/>
        </authorList>
    </citation>
    <scope>NUCLEOTIDE SEQUENCE</scope>
</reference>
<evidence type="ECO:0000313" key="2">
    <source>
        <dbReference type="EMBL" id="KKM66179.1"/>
    </source>
</evidence>
<feature type="non-terminal residue" evidence="2">
    <location>
        <position position="1"/>
    </location>
</feature>
<gene>
    <name evidence="2" type="ORF">LCGC14_1483820</name>
</gene>
<dbReference type="InterPro" id="IPR027417">
    <property type="entry name" value="P-loop_NTPase"/>
</dbReference>
<organism evidence="2">
    <name type="scientific">marine sediment metagenome</name>
    <dbReference type="NCBI Taxonomy" id="412755"/>
    <lineage>
        <taxon>unclassified sequences</taxon>
        <taxon>metagenomes</taxon>
        <taxon>ecological metagenomes</taxon>
    </lineage>
</organism>
<sequence length="219" mass="24983">LEGKKGKGKTLAAVAIVKQLRDLFGKHVVCIGSRLGLTEAFGEYTFLDERRFIEELDKIRLISKDTEDDQVQTAVEGALANLGIDIMDATLVFDEAYKLFDARTPSDKLVRVFGYFMAQSRHYNITIVLVAPNRDMIDKRVRRQIDWFGRCSTTCRSVPNPATQRPMCVKKGCPHRTTVRFIGGAERFKLTIFGPTYWDLFDTWTRVGFRESHLKIGNL</sequence>